<name>A0A0F9QZU2_9ZZZZ</name>
<organism evidence="1">
    <name type="scientific">marine sediment metagenome</name>
    <dbReference type="NCBI Taxonomy" id="412755"/>
    <lineage>
        <taxon>unclassified sequences</taxon>
        <taxon>metagenomes</taxon>
        <taxon>ecological metagenomes</taxon>
    </lineage>
</organism>
<proteinExistence type="predicted"/>
<comment type="caution">
    <text evidence="1">The sequence shown here is derived from an EMBL/GenBank/DDBJ whole genome shotgun (WGS) entry which is preliminary data.</text>
</comment>
<accession>A0A0F9QZU2</accession>
<evidence type="ECO:0000313" key="1">
    <source>
        <dbReference type="EMBL" id="KKN42417.1"/>
    </source>
</evidence>
<sequence length="78" mass="8853">MREPAWKHPTVDAVLTSVTGSDRQATIRSGTCVTCECKEVQFRDALSEREYTISGMCQECQDKVWGELEEQEDRGLNI</sequence>
<gene>
    <name evidence="1" type="ORF">LCGC14_0713580</name>
</gene>
<dbReference type="AlphaFoldDB" id="A0A0F9QZU2"/>
<reference evidence="1" key="1">
    <citation type="journal article" date="2015" name="Nature">
        <title>Complex archaea that bridge the gap between prokaryotes and eukaryotes.</title>
        <authorList>
            <person name="Spang A."/>
            <person name="Saw J.H."/>
            <person name="Jorgensen S.L."/>
            <person name="Zaremba-Niedzwiedzka K."/>
            <person name="Martijn J."/>
            <person name="Lind A.E."/>
            <person name="van Eijk R."/>
            <person name="Schleper C."/>
            <person name="Guy L."/>
            <person name="Ettema T.J."/>
        </authorList>
    </citation>
    <scope>NUCLEOTIDE SEQUENCE</scope>
</reference>
<protein>
    <submittedName>
        <fullName evidence="1">Uncharacterized protein</fullName>
    </submittedName>
</protein>
<dbReference type="EMBL" id="LAZR01001582">
    <property type="protein sequence ID" value="KKN42417.1"/>
    <property type="molecule type" value="Genomic_DNA"/>
</dbReference>